<dbReference type="PANTHER" id="PTHR47582:SF1">
    <property type="entry name" value="P450, PUTATIVE (EUROFUNG)-RELATED"/>
    <property type="match status" value="1"/>
</dbReference>
<dbReference type="Pfam" id="PF20684">
    <property type="entry name" value="Fung_rhodopsin"/>
    <property type="match status" value="1"/>
</dbReference>
<gene>
    <name evidence="3" type="ORF">CC86DRAFT_404520</name>
</gene>
<evidence type="ECO:0000313" key="4">
    <source>
        <dbReference type="Proteomes" id="UP000799424"/>
    </source>
</evidence>
<evidence type="ECO:0000313" key="3">
    <source>
        <dbReference type="EMBL" id="KAF2828617.1"/>
    </source>
</evidence>
<dbReference type="GO" id="GO:0005506">
    <property type="term" value="F:iron ion binding"/>
    <property type="evidence" value="ECO:0007669"/>
    <property type="project" value="InterPro"/>
</dbReference>
<dbReference type="Gene3D" id="1.10.630.10">
    <property type="entry name" value="Cytochrome P450"/>
    <property type="match status" value="1"/>
</dbReference>
<feature type="domain" description="Rhodopsin" evidence="2">
    <location>
        <begin position="7"/>
        <end position="92"/>
    </location>
</feature>
<keyword evidence="1" id="KW-0472">Membrane</keyword>
<protein>
    <recommendedName>
        <fullName evidence="2">Rhodopsin domain-containing protein</fullName>
    </recommendedName>
</protein>
<feature type="transmembrane region" description="Helical" evidence="1">
    <location>
        <begin position="67"/>
        <end position="91"/>
    </location>
</feature>
<dbReference type="PANTHER" id="PTHR47582">
    <property type="entry name" value="P450, PUTATIVE (EUROFUNG)-RELATED"/>
    <property type="match status" value="1"/>
</dbReference>
<dbReference type="GO" id="GO:0016705">
    <property type="term" value="F:oxidoreductase activity, acting on paired donors, with incorporation or reduction of molecular oxygen"/>
    <property type="evidence" value="ECO:0007669"/>
    <property type="project" value="InterPro"/>
</dbReference>
<organism evidence="3 4">
    <name type="scientific">Ophiobolus disseminans</name>
    <dbReference type="NCBI Taxonomy" id="1469910"/>
    <lineage>
        <taxon>Eukaryota</taxon>
        <taxon>Fungi</taxon>
        <taxon>Dikarya</taxon>
        <taxon>Ascomycota</taxon>
        <taxon>Pezizomycotina</taxon>
        <taxon>Dothideomycetes</taxon>
        <taxon>Pleosporomycetidae</taxon>
        <taxon>Pleosporales</taxon>
        <taxon>Pleosporineae</taxon>
        <taxon>Phaeosphaeriaceae</taxon>
        <taxon>Ophiobolus</taxon>
    </lineage>
</organism>
<accession>A0A6A7A7F0</accession>
<dbReference type="AlphaFoldDB" id="A0A6A7A7F0"/>
<dbReference type="GO" id="GO:0004497">
    <property type="term" value="F:monooxygenase activity"/>
    <property type="evidence" value="ECO:0007669"/>
    <property type="project" value="InterPro"/>
</dbReference>
<sequence length="370" mass="41313">MLLIAFVRVYSKWYITRKWGWDDNVFLVSLAAALIFIALCVACAYGYHAWEVKIGQLTKAVLMRSFILQVLAAPLIWTVKLSVYSLIFRAFRPLALSSNKYQQPIYTLHLPGSRIYVVNSASLIPAVKKQIKVLAFPPIEAAAAKNVCGSSKVANDIIETNLNGDEGPRGYSITHYPAVRLALYPGAGLDAMNRVMAQKVGACIDEMGQKLEVKLFAFIKNKITFATTEAVYGPHNPFRDPKLEESFWSFQPGFMILLMQFFPSVFAKESLAARDTITKAFVKYFNNQGHREGSALIQTRFDHSTEYKIPLEDIARLECGGAAGLWETTPMPDFGIDVTITQRADANDALEWRVLMTDSDKGVEVSAEDM</sequence>
<reference evidence="3" key="1">
    <citation type="journal article" date="2020" name="Stud. Mycol.">
        <title>101 Dothideomycetes genomes: a test case for predicting lifestyles and emergence of pathogens.</title>
        <authorList>
            <person name="Haridas S."/>
            <person name="Albert R."/>
            <person name="Binder M."/>
            <person name="Bloem J."/>
            <person name="Labutti K."/>
            <person name="Salamov A."/>
            <person name="Andreopoulos B."/>
            <person name="Baker S."/>
            <person name="Barry K."/>
            <person name="Bills G."/>
            <person name="Bluhm B."/>
            <person name="Cannon C."/>
            <person name="Castanera R."/>
            <person name="Culley D."/>
            <person name="Daum C."/>
            <person name="Ezra D."/>
            <person name="Gonzalez J."/>
            <person name="Henrissat B."/>
            <person name="Kuo A."/>
            <person name="Liang C."/>
            <person name="Lipzen A."/>
            <person name="Lutzoni F."/>
            <person name="Magnuson J."/>
            <person name="Mondo S."/>
            <person name="Nolan M."/>
            <person name="Ohm R."/>
            <person name="Pangilinan J."/>
            <person name="Park H.-J."/>
            <person name="Ramirez L."/>
            <person name="Alfaro M."/>
            <person name="Sun H."/>
            <person name="Tritt A."/>
            <person name="Yoshinaga Y."/>
            <person name="Zwiers L.-H."/>
            <person name="Turgeon B."/>
            <person name="Goodwin S."/>
            <person name="Spatafora J."/>
            <person name="Crous P."/>
            <person name="Grigoriev I."/>
        </authorList>
    </citation>
    <scope>NUCLEOTIDE SEQUENCE</scope>
    <source>
        <strain evidence="3">CBS 113818</strain>
    </source>
</reference>
<feature type="transmembrane region" description="Helical" evidence="1">
    <location>
        <begin position="25"/>
        <end position="47"/>
    </location>
</feature>
<keyword evidence="1" id="KW-0812">Transmembrane</keyword>
<name>A0A6A7A7F0_9PLEO</name>
<keyword evidence="4" id="KW-1185">Reference proteome</keyword>
<proteinExistence type="predicted"/>
<dbReference type="OrthoDB" id="3366823at2759"/>
<dbReference type="GO" id="GO:0020037">
    <property type="term" value="F:heme binding"/>
    <property type="evidence" value="ECO:0007669"/>
    <property type="project" value="InterPro"/>
</dbReference>
<dbReference type="InterPro" id="IPR036396">
    <property type="entry name" value="Cyt_P450_sf"/>
</dbReference>
<dbReference type="Proteomes" id="UP000799424">
    <property type="component" value="Unassembled WGS sequence"/>
</dbReference>
<dbReference type="InterPro" id="IPR049326">
    <property type="entry name" value="Rhodopsin_dom_fungi"/>
</dbReference>
<evidence type="ECO:0000256" key="1">
    <source>
        <dbReference type="SAM" id="Phobius"/>
    </source>
</evidence>
<dbReference type="InterPro" id="IPR053007">
    <property type="entry name" value="CYP450_monoxygenase_sec-met"/>
</dbReference>
<evidence type="ECO:0000259" key="2">
    <source>
        <dbReference type="Pfam" id="PF20684"/>
    </source>
</evidence>
<dbReference type="EMBL" id="MU006222">
    <property type="protein sequence ID" value="KAF2828617.1"/>
    <property type="molecule type" value="Genomic_DNA"/>
</dbReference>
<keyword evidence="1" id="KW-1133">Transmembrane helix</keyword>